<dbReference type="FunFam" id="3.30.428.10:FF:000004">
    <property type="entry name" value="aprataxin isoform X2"/>
    <property type="match status" value="1"/>
</dbReference>
<dbReference type="SUPFAM" id="SSF54197">
    <property type="entry name" value="HIT-like"/>
    <property type="match status" value="1"/>
</dbReference>
<feature type="domain" description="Aprataxin C2HE/C2H2/C2HC zinc finger" evidence="3">
    <location>
        <begin position="166"/>
        <end position="230"/>
    </location>
</feature>
<keyword evidence="5" id="KW-1185">Reference proteome</keyword>
<dbReference type="OrthoDB" id="3512845at2759"/>
<keyword evidence="1" id="KW-0227">DNA damage</keyword>
<evidence type="ECO:0000256" key="2">
    <source>
        <dbReference type="ARBA" id="ARBA00023204"/>
    </source>
</evidence>
<dbReference type="GO" id="GO:0033699">
    <property type="term" value="F:DNA 5'-adenosine monophosphate hydrolase activity"/>
    <property type="evidence" value="ECO:0007669"/>
    <property type="project" value="TreeGrafter"/>
</dbReference>
<name>A0A814JTU5_9BILA</name>
<evidence type="ECO:0000313" key="5">
    <source>
        <dbReference type="Proteomes" id="UP000663879"/>
    </source>
</evidence>
<sequence length="231" mass="26887">MKRLQTNLEKKSKQLKLSASAAKAFSSDEEVNSSLATPKKFTSFLSLESSMKDEKIQVFKNEKFVCIKDKYPKAKIHFLLIPHGDTFPKLLKVADIIKLPKSVEILKEMKDISDKIINDKFPDDLKKKALCGFHSIQSMQPLHMHIISSDFQSDCLKNKKHWNSFNTDYFIKLGDLIQNLEEENDYFKSDKFNLNKQDLLKKYMDLPLKCNVCHVEQKNLPTLKRHILTHK</sequence>
<evidence type="ECO:0000256" key="1">
    <source>
        <dbReference type="ARBA" id="ARBA00022763"/>
    </source>
</evidence>
<dbReference type="Pfam" id="PF11969">
    <property type="entry name" value="DcpS_C"/>
    <property type="match status" value="1"/>
</dbReference>
<dbReference type="GO" id="GO:0030983">
    <property type="term" value="F:mismatched DNA binding"/>
    <property type="evidence" value="ECO:0007669"/>
    <property type="project" value="TreeGrafter"/>
</dbReference>
<keyword evidence="2" id="KW-0234">DNA repair</keyword>
<accession>A0A814JTU5</accession>
<organism evidence="4 5">
    <name type="scientific">Brachionus calyciflorus</name>
    <dbReference type="NCBI Taxonomy" id="104777"/>
    <lineage>
        <taxon>Eukaryota</taxon>
        <taxon>Metazoa</taxon>
        <taxon>Spiralia</taxon>
        <taxon>Gnathifera</taxon>
        <taxon>Rotifera</taxon>
        <taxon>Eurotatoria</taxon>
        <taxon>Monogononta</taxon>
        <taxon>Pseudotrocha</taxon>
        <taxon>Ploima</taxon>
        <taxon>Brachionidae</taxon>
        <taxon>Brachionus</taxon>
    </lineage>
</organism>
<evidence type="ECO:0000313" key="4">
    <source>
        <dbReference type="EMBL" id="CAF1040094.1"/>
    </source>
</evidence>
<dbReference type="InterPro" id="IPR036265">
    <property type="entry name" value="HIT-like_sf"/>
</dbReference>
<reference evidence="4" key="1">
    <citation type="submission" date="2021-02" db="EMBL/GenBank/DDBJ databases">
        <authorList>
            <person name="Nowell W R."/>
        </authorList>
    </citation>
    <scope>NUCLEOTIDE SEQUENCE</scope>
    <source>
        <strain evidence="4">Ploen Becks lab</strain>
    </source>
</reference>
<evidence type="ECO:0000259" key="3">
    <source>
        <dbReference type="Pfam" id="PF16278"/>
    </source>
</evidence>
<protein>
    <recommendedName>
        <fullName evidence="3">Aprataxin C2HE/C2H2/C2HC zinc finger domain-containing protein</fullName>
    </recommendedName>
</protein>
<dbReference type="Proteomes" id="UP000663879">
    <property type="component" value="Unassembled WGS sequence"/>
</dbReference>
<dbReference type="GO" id="GO:0005634">
    <property type="term" value="C:nucleus"/>
    <property type="evidence" value="ECO:0007669"/>
    <property type="project" value="TreeGrafter"/>
</dbReference>
<dbReference type="GO" id="GO:0003725">
    <property type="term" value="F:double-stranded RNA binding"/>
    <property type="evidence" value="ECO:0007669"/>
    <property type="project" value="TreeGrafter"/>
</dbReference>
<dbReference type="InterPro" id="IPR032566">
    <property type="entry name" value="Znf-C2HE"/>
</dbReference>
<comment type="caution">
    <text evidence="4">The sequence shown here is derived from an EMBL/GenBank/DDBJ whole genome shotgun (WGS) entry which is preliminary data.</text>
</comment>
<proteinExistence type="predicted"/>
<dbReference type="PANTHER" id="PTHR12486">
    <property type="entry name" value="APRATAXIN-RELATED"/>
    <property type="match status" value="1"/>
</dbReference>
<dbReference type="Pfam" id="PF16278">
    <property type="entry name" value="zf-C2HE"/>
    <property type="match status" value="1"/>
</dbReference>
<dbReference type="Gene3D" id="3.30.428.10">
    <property type="entry name" value="HIT-like"/>
    <property type="match status" value="1"/>
</dbReference>
<dbReference type="PANTHER" id="PTHR12486:SF4">
    <property type="entry name" value="APRATAXIN"/>
    <property type="match status" value="1"/>
</dbReference>
<dbReference type="EMBL" id="CAJNOC010005015">
    <property type="protein sequence ID" value="CAF1040094.1"/>
    <property type="molecule type" value="Genomic_DNA"/>
</dbReference>
<dbReference type="GO" id="GO:0003697">
    <property type="term" value="F:single-stranded DNA binding"/>
    <property type="evidence" value="ECO:0007669"/>
    <property type="project" value="TreeGrafter"/>
</dbReference>
<dbReference type="AlphaFoldDB" id="A0A814JTU5"/>
<dbReference type="GO" id="GO:0000012">
    <property type="term" value="P:single strand break repair"/>
    <property type="evidence" value="ECO:0007669"/>
    <property type="project" value="TreeGrafter"/>
</dbReference>
<dbReference type="GO" id="GO:1990165">
    <property type="term" value="F:single-strand break-containing DNA binding"/>
    <property type="evidence" value="ECO:0007669"/>
    <property type="project" value="TreeGrafter"/>
</dbReference>
<gene>
    <name evidence="4" type="ORF">OXX778_LOCUS18305</name>
</gene>